<dbReference type="RefSeq" id="WP_156990525.1">
    <property type="nucleotide sequence ID" value="NZ_VWXL01000053.1"/>
</dbReference>
<dbReference type="OrthoDB" id="9802264at2"/>
<reference evidence="6 7" key="1">
    <citation type="submission" date="2019-09" db="EMBL/GenBank/DDBJ databases">
        <title>Genome sequence of Clostridium sp. EA1.</title>
        <authorList>
            <person name="Poehlein A."/>
            <person name="Bengelsdorf F.R."/>
            <person name="Daniel R."/>
        </authorList>
    </citation>
    <scope>NUCLEOTIDE SEQUENCE [LARGE SCALE GENOMIC DNA]</scope>
    <source>
        <strain evidence="6 7">EA1</strain>
    </source>
</reference>
<sequence>MSLRITHLSKLYGKNIALSDVSIEIGDGEFLCILGPSGCGKTTLLRLAGGFETPSSGSILLNDTLYSSPEQCLPVERRNLGMVFQSFALWPNMTVRQHAEFPLLRKKYARMDAAEKNRLIDQALESVGLSTLSDRYPDELSGGQKQRVALARAIITRPKILLMDEPLSALDAELKISMRKEIQDIHRMTGATILYVTHDQNEALAMADRMMIMKNGRVEQIGTPEEIYLHPRTAFTAAFVGKYNLLRGIWDHDRFYEESSNACFHDRTTCSELKEQNLFPVRPDQFRIVKQGDGIEGKITNRQYCGREIHYSVDCSGRPVTVYAPVREDYDLNDTVVLIKKEETD</sequence>
<dbReference type="AlphaFoldDB" id="A0A6N8I031"/>
<evidence type="ECO:0000256" key="3">
    <source>
        <dbReference type="ARBA" id="ARBA00022840"/>
    </source>
</evidence>
<dbReference type="InterPro" id="IPR003439">
    <property type="entry name" value="ABC_transporter-like_ATP-bd"/>
</dbReference>
<dbReference type="InterPro" id="IPR003593">
    <property type="entry name" value="AAA+_ATPase"/>
</dbReference>
<dbReference type="PANTHER" id="PTHR42781:SF4">
    <property type="entry name" value="SPERMIDINE_PUTRESCINE IMPORT ATP-BINDING PROTEIN POTA"/>
    <property type="match status" value="1"/>
</dbReference>
<dbReference type="InterPro" id="IPR027417">
    <property type="entry name" value="P-loop_NTPase"/>
</dbReference>
<evidence type="ECO:0000256" key="2">
    <source>
        <dbReference type="ARBA" id="ARBA00022741"/>
    </source>
</evidence>
<dbReference type="InterPro" id="IPR013611">
    <property type="entry name" value="Transp-assoc_OB_typ2"/>
</dbReference>
<dbReference type="GO" id="GO:0016887">
    <property type="term" value="F:ATP hydrolysis activity"/>
    <property type="evidence" value="ECO:0007669"/>
    <property type="project" value="InterPro"/>
</dbReference>
<dbReference type="GO" id="GO:0005524">
    <property type="term" value="F:ATP binding"/>
    <property type="evidence" value="ECO:0007669"/>
    <property type="project" value="UniProtKB-KW"/>
</dbReference>
<dbReference type="PANTHER" id="PTHR42781">
    <property type="entry name" value="SPERMIDINE/PUTRESCINE IMPORT ATP-BINDING PROTEIN POTA"/>
    <property type="match status" value="1"/>
</dbReference>
<dbReference type="EMBL" id="VWXL01000053">
    <property type="protein sequence ID" value="MVB11195.1"/>
    <property type="molecule type" value="Genomic_DNA"/>
</dbReference>
<evidence type="ECO:0000256" key="4">
    <source>
        <dbReference type="ARBA" id="ARBA00066388"/>
    </source>
</evidence>
<evidence type="ECO:0000259" key="5">
    <source>
        <dbReference type="PROSITE" id="PS50893"/>
    </source>
</evidence>
<dbReference type="Pfam" id="PF00005">
    <property type="entry name" value="ABC_tran"/>
    <property type="match status" value="1"/>
</dbReference>
<proteinExistence type="predicted"/>
<dbReference type="SMART" id="SM00382">
    <property type="entry name" value="AAA"/>
    <property type="match status" value="1"/>
</dbReference>
<evidence type="ECO:0000256" key="1">
    <source>
        <dbReference type="ARBA" id="ARBA00022448"/>
    </source>
</evidence>
<evidence type="ECO:0000313" key="7">
    <source>
        <dbReference type="Proteomes" id="UP000469440"/>
    </source>
</evidence>
<feature type="domain" description="ABC transporter" evidence="5">
    <location>
        <begin position="3"/>
        <end position="240"/>
    </location>
</feature>
<dbReference type="SUPFAM" id="SSF52540">
    <property type="entry name" value="P-loop containing nucleoside triphosphate hydrolases"/>
    <property type="match status" value="1"/>
</dbReference>
<dbReference type="Proteomes" id="UP000469440">
    <property type="component" value="Unassembled WGS sequence"/>
</dbReference>
<keyword evidence="3 6" id="KW-0067">ATP-binding</keyword>
<name>A0A6N8I031_9FIRM</name>
<dbReference type="GO" id="GO:0015418">
    <property type="term" value="F:ABC-type quaternary ammonium compound transporting activity"/>
    <property type="evidence" value="ECO:0007669"/>
    <property type="project" value="UniProtKB-EC"/>
</dbReference>
<keyword evidence="1" id="KW-0813">Transport</keyword>
<dbReference type="InterPro" id="IPR050093">
    <property type="entry name" value="ABC_SmlMolc_Importer"/>
</dbReference>
<keyword evidence="2" id="KW-0547">Nucleotide-binding</keyword>
<dbReference type="PROSITE" id="PS00211">
    <property type="entry name" value="ABC_TRANSPORTER_1"/>
    <property type="match status" value="1"/>
</dbReference>
<dbReference type="InterPro" id="IPR017871">
    <property type="entry name" value="ABC_transporter-like_CS"/>
</dbReference>
<dbReference type="SUPFAM" id="SSF50331">
    <property type="entry name" value="MOP-like"/>
    <property type="match status" value="1"/>
</dbReference>
<dbReference type="GO" id="GO:0043190">
    <property type="term" value="C:ATP-binding cassette (ABC) transporter complex"/>
    <property type="evidence" value="ECO:0007669"/>
    <property type="project" value="InterPro"/>
</dbReference>
<organism evidence="6 7">
    <name type="scientific">Caproicibacter fermentans</name>
    <dbReference type="NCBI Taxonomy" id="2576756"/>
    <lineage>
        <taxon>Bacteria</taxon>
        <taxon>Bacillati</taxon>
        <taxon>Bacillota</taxon>
        <taxon>Clostridia</taxon>
        <taxon>Eubacteriales</taxon>
        <taxon>Acutalibacteraceae</taxon>
        <taxon>Caproicibacter</taxon>
    </lineage>
</organism>
<protein>
    <recommendedName>
        <fullName evidence="4">ABC-type quaternary amine transporter</fullName>
        <ecNumber evidence="4">7.6.2.9</ecNumber>
    </recommendedName>
</protein>
<dbReference type="PROSITE" id="PS50893">
    <property type="entry name" value="ABC_TRANSPORTER_2"/>
    <property type="match status" value="1"/>
</dbReference>
<dbReference type="FunFam" id="3.40.50.300:FF:000425">
    <property type="entry name" value="Probable ABC transporter, ATP-binding subunit"/>
    <property type="match status" value="1"/>
</dbReference>
<keyword evidence="7" id="KW-1185">Reference proteome</keyword>
<comment type="caution">
    <text evidence="6">The sequence shown here is derived from an EMBL/GenBank/DDBJ whole genome shotgun (WGS) entry which is preliminary data.</text>
</comment>
<gene>
    <name evidence="6" type="primary">potA</name>
    <name evidence="6" type="ORF">CAFE_19030</name>
</gene>
<dbReference type="Pfam" id="PF08402">
    <property type="entry name" value="TOBE_2"/>
    <property type="match status" value="1"/>
</dbReference>
<accession>A0A6N8I031</accession>
<evidence type="ECO:0000313" key="6">
    <source>
        <dbReference type="EMBL" id="MVB11195.1"/>
    </source>
</evidence>
<dbReference type="InterPro" id="IPR008995">
    <property type="entry name" value="Mo/tungstate-bd_C_term_dom"/>
</dbReference>
<dbReference type="EC" id="7.6.2.9" evidence="4"/>
<dbReference type="Gene3D" id="3.40.50.300">
    <property type="entry name" value="P-loop containing nucleotide triphosphate hydrolases"/>
    <property type="match status" value="1"/>
</dbReference>